<gene>
    <name evidence="1" type="ORF">Q8A49_18155</name>
</gene>
<dbReference type="RefSeq" id="WP_330159456.1">
    <property type="nucleotide sequence ID" value="NZ_BAAAJA010000021.1"/>
</dbReference>
<accession>A0ABU7KSZ6</accession>
<proteinExistence type="predicted"/>
<dbReference type="EMBL" id="JAUUCC010000046">
    <property type="protein sequence ID" value="MEE2052425.1"/>
    <property type="molecule type" value="Genomic_DNA"/>
</dbReference>
<evidence type="ECO:0000313" key="2">
    <source>
        <dbReference type="Proteomes" id="UP001348641"/>
    </source>
</evidence>
<sequence length="149" mass="15609">MTLSMSQAEATVLHELIAGAESENALTSIELAGPVDQKVLSDVQQALAPLVPGLGADGHQAEVDRAYAAIDPGPFRTPCPRGTEEGAAMDKRTVARELAAVIADEIEAQRGVRRPVGEMPPLIADAILDAFCVERVDEAARLSVGPGRT</sequence>
<name>A0ABU7KSZ6_9ACTN</name>
<evidence type="ECO:0008006" key="3">
    <source>
        <dbReference type="Google" id="ProtNLM"/>
    </source>
</evidence>
<comment type="caution">
    <text evidence="1">The sequence shown here is derived from an EMBL/GenBank/DDBJ whole genome shotgun (WGS) entry which is preliminary data.</text>
</comment>
<organism evidence="1 2">
    <name type="scientific">Nocardiopsis tropica</name>
    <dbReference type="NCBI Taxonomy" id="109330"/>
    <lineage>
        <taxon>Bacteria</taxon>
        <taxon>Bacillati</taxon>
        <taxon>Actinomycetota</taxon>
        <taxon>Actinomycetes</taxon>
        <taxon>Streptosporangiales</taxon>
        <taxon>Nocardiopsidaceae</taxon>
        <taxon>Nocardiopsis</taxon>
    </lineage>
</organism>
<dbReference type="Proteomes" id="UP001348641">
    <property type="component" value="Unassembled WGS sequence"/>
</dbReference>
<evidence type="ECO:0000313" key="1">
    <source>
        <dbReference type="EMBL" id="MEE2052425.1"/>
    </source>
</evidence>
<reference evidence="1 2" key="1">
    <citation type="submission" date="2023-07" db="EMBL/GenBank/DDBJ databases">
        <authorList>
            <person name="Girao M."/>
            <person name="Carvalho M.F."/>
        </authorList>
    </citation>
    <scope>NUCLEOTIDE SEQUENCE [LARGE SCALE GENOMIC DNA]</scope>
    <source>
        <strain evidence="1 2">66/93</strain>
    </source>
</reference>
<protein>
    <recommendedName>
        <fullName evidence="3">DUF222 domain-containing protein</fullName>
    </recommendedName>
</protein>